<dbReference type="InterPro" id="IPR021408">
    <property type="entry name" value="DUF3046"/>
</dbReference>
<gene>
    <name evidence="2" type="ORF">FHX37_0920</name>
</gene>
<dbReference type="EMBL" id="VFQC01000001">
    <property type="protein sequence ID" value="TQN31031.1"/>
    <property type="molecule type" value="Genomic_DNA"/>
</dbReference>
<name>A0A543NGT5_9ACTN</name>
<proteinExistence type="predicted"/>
<evidence type="ECO:0000313" key="2">
    <source>
        <dbReference type="EMBL" id="TQN31031.1"/>
    </source>
</evidence>
<protein>
    <submittedName>
        <fullName evidence="2">DUF3046 family protein</fullName>
    </submittedName>
</protein>
<dbReference type="Proteomes" id="UP000317422">
    <property type="component" value="Unassembled WGS sequence"/>
</dbReference>
<organism evidence="2 3">
    <name type="scientific">Haloactinospora alba</name>
    <dbReference type="NCBI Taxonomy" id="405555"/>
    <lineage>
        <taxon>Bacteria</taxon>
        <taxon>Bacillati</taxon>
        <taxon>Actinomycetota</taxon>
        <taxon>Actinomycetes</taxon>
        <taxon>Streptosporangiales</taxon>
        <taxon>Nocardiopsidaceae</taxon>
        <taxon>Haloactinospora</taxon>
    </lineage>
</organism>
<evidence type="ECO:0000256" key="1">
    <source>
        <dbReference type="SAM" id="MobiDB-lite"/>
    </source>
</evidence>
<dbReference type="AlphaFoldDB" id="A0A543NGT5"/>
<evidence type="ECO:0000313" key="3">
    <source>
        <dbReference type="Proteomes" id="UP000317422"/>
    </source>
</evidence>
<comment type="caution">
    <text evidence="2">The sequence shown here is derived from an EMBL/GenBank/DDBJ whole genome shotgun (WGS) entry which is preliminary data.</text>
</comment>
<reference evidence="2 3" key="1">
    <citation type="submission" date="2019-06" db="EMBL/GenBank/DDBJ databases">
        <title>Sequencing the genomes of 1000 actinobacteria strains.</title>
        <authorList>
            <person name="Klenk H.-P."/>
        </authorList>
    </citation>
    <scope>NUCLEOTIDE SEQUENCE [LARGE SCALE GENOMIC DNA]</scope>
    <source>
        <strain evidence="2 3">DSM 45015</strain>
    </source>
</reference>
<keyword evidence="3" id="KW-1185">Reference proteome</keyword>
<dbReference type="Pfam" id="PF11248">
    <property type="entry name" value="DUF3046"/>
    <property type="match status" value="1"/>
</dbReference>
<feature type="region of interest" description="Disordered" evidence="1">
    <location>
        <begin position="1"/>
        <end position="29"/>
    </location>
</feature>
<sequence>MVACHVVRTATSTPRERRTTRSPFHPTGGVRVDRSMRLSQFWQRMHEQFGETYAESLARDHVFEELGSRTVQQALAEGVSVKEVWRAVCDTFDLPPTLR</sequence>
<accession>A0A543NGT5</accession>